<comment type="pathway">
    <text evidence="2">Amino-acid biosynthesis; L-tryptophan biosynthesis; L-tryptophan from chorismate: step 4/5.</text>
</comment>
<gene>
    <name evidence="10" type="ORF">METZ01_LOCUS23398</name>
</gene>
<dbReference type="Gene3D" id="3.20.20.70">
    <property type="entry name" value="Aldolase class I"/>
    <property type="match status" value="1"/>
</dbReference>
<evidence type="ECO:0000259" key="9">
    <source>
        <dbReference type="Pfam" id="PF00218"/>
    </source>
</evidence>
<dbReference type="GO" id="GO:0000162">
    <property type="term" value="P:L-tryptophan biosynthetic process"/>
    <property type="evidence" value="ECO:0007669"/>
    <property type="project" value="UniProtKB-UniPathway"/>
</dbReference>
<comment type="catalytic activity">
    <reaction evidence="1">
        <text>1-(2-carboxyphenylamino)-1-deoxy-D-ribulose 5-phosphate + H(+) = (1S,2R)-1-C-(indol-3-yl)glycerol 3-phosphate + CO2 + H2O</text>
        <dbReference type="Rhea" id="RHEA:23476"/>
        <dbReference type="ChEBI" id="CHEBI:15377"/>
        <dbReference type="ChEBI" id="CHEBI:15378"/>
        <dbReference type="ChEBI" id="CHEBI:16526"/>
        <dbReference type="ChEBI" id="CHEBI:58613"/>
        <dbReference type="ChEBI" id="CHEBI:58866"/>
        <dbReference type="EC" id="4.1.1.48"/>
    </reaction>
</comment>
<evidence type="ECO:0000256" key="6">
    <source>
        <dbReference type="ARBA" id="ARBA00022822"/>
    </source>
</evidence>
<dbReference type="InterPro" id="IPR011060">
    <property type="entry name" value="RibuloseP-bd_barrel"/>
</dbReference>
<dbReference type="InterPro" id="IPR013798">
    <property type="entry name" value="Indole-3-glycerol_P_synth_dom"/>
</dbReference>
<dbReference type="EC" id="4.1.1.48" evidence="3"/>
<keyword evidence="5" id="KW-0210">Decarboxylase</keyword>
<dbReference type="AlphaFoldDB" id="A0A381PV78"/>
<evidence type="ECO:0000256" key="2">
    <source>
        <dbReference type="ARBA" id="ARBA00004696"/>
    </source>
</evidence>
<dbReference type="GO" id="GO:0004425">
    <property type="term" value="F:indole-3-glycerol-phosphate synthase activity"/>
    <property type="evidence" value="ECO:0007669"/>
    <property type="project" value="UniProtKB-EC"/>
</dbReference>
<sequence length="249" mass="27611">MISQKLNSTIKELEQSESFKIKCRSLKSSILTSKSGIICEFKRRSPSKDIINNHSKLTDVVAGYEQAGASGISILTNEKYFSGSTNDIKKTSKIVSTPILRKEFIIDEYQIIESKSIGADSILLIASILSPKEIQEFSSLAKSIGLEVLLEVHTKEELDTSVTDNIDIIGINNRDLNNFNVDIKNSLNIIDQIPSNFVKISESGINNPDSIVELKKAGFDGFLIGEYFMKSDSPNDLANKFINLVENEI</sequence>
<dbReference type="PANTHER" id="PTHR22854:SF2">
    <property type="entry name" value="INDOLE-3-GLYCEROL-PHOSPHATE SYNTHASE"/>
    <property type="match status" value="1"/>
</dbReference>
<dbReference type="Pfam" id="PF00218">
    <property type="entry name" value="IGPS"/>
    <property type="match status" value="1"/>
</dbReference>
<dbReference type="InterPro" id="IPR045186">
    <property type="entry name" value="Indole-3-glycerol_P_synth"/>
</dbReference>
<evidence type="ECO:0000256" key="7">
    <source>
        <dbReference type="ARBA" id="ARBA00023141"/>
    </source>
</evidence>
<dbReference type="SUPFAM" id="SSF51366">
    <property type="entry name" value="Ribulose-phoshate binding barrel"/>
    <property type="match status" value="1"/>
</dbReference>
<evidence type="ECO:0000256" key="3">
    <source>
        <dbReference type="ARBA" id="ARBA00012362"/>
    </source>
</evidence>
<reference evidence="10" key="1">
    <citation type="submission" date="2018-05" db="EMBL/GenBank/DDBJ databases">
        <authorList>
            <person name="Lanie J.A."/>
            <person name="Ng W.-L."/>
            <person name="Kazmierczak K.M."/>
            <person name="Andrzejewski T.M."/>
            <person name="Davidsen T.M."/>
            <person name="Wayne K.J."/>
            <person name="Tettelin H."/>
            <person name="Glass J.I."/>
            <person name="Rusch D."/>
            <person name="Podicherti R."/>
            <person name="Tsui H.-C.T."/>
            <person name="Winkler M.E."/>
        </authorList>
    </citation>
    <scope>NUCLEOTIDE SEQUENCE</scope>
</reference>
<organism evidence="10">
    <name type="scientific">marine metagenome</name>
    <dbReference type="NCBI Taxonomy" id="408172"/>
    <lineage>
        <taxon>unclassified sequences</taxon>
        <taxon>metagenomes</taxon>
        <taxon>ecological metagenomes</taxon>
    </lineage>
</organism>
<dbReference type="InterPro" id="IPR013785">
    <property type="entry name" value="Aldolase_TIM"/>
</dbReference>
<dbReference type="NCBIfam" id="NF001377">
    <property type="entry name" value="PRK00278.2-4"/>
    <property type="match status" value="1"/>
</dbReference>
<dbReference type="PANTHER" id="PTHR22854">
    <property type="entry name" value="TRYPTOPHAN BIOSYNTHESIS PROTEIN"/>
    <property type="match status" value="1"/>
</dbReference>
<dbReference type="CDD" id="cd00331">
    <property type="entry name" value="IGPS"/>
    <property type="match status" value="1"/>
</dbReference>
<evidence type="ECO:0000256" key="4">
    <source>
        <dbReference type="ARBA" id="ARBA00022605"/>
    </source>
</evidence>
<evidence type="ECO:0000256" key="5">
    <source>
        <dbReference type="ARBA" id="ARBA00022793"/>
    </source>
</evidence>
<name>A0A381PV78_9ZZZZ</name>
<accession>A0A381PV78</accession>
<keyword evidence="8" id="KW-0456">Lyase</keyword>
<dbReference type="EMBL" id="UINC01001094">
    <property type="protein sequence ID" value="SUZ70544.1"/>
    <property type="molecule type" value="Genomic_DNA"/>
</dbReference>
<evidence type="ECO:0000256" key="1">
    <source>
        <dbReference type="ARBA" id="ARBA00001633"/>
    </source>
</evidence>
<keyword evidence="7" id="KW-0057">Aromatic amino acid biosynthesis</keyword>
<protein>
    <recommendedName>
        <fullName evidence="3">indole-3-glycerol-phosphate synthase</fullName>
        <ecNumber evidence="3">4.1.1.48</ecNumber>
    </recommendedName>
</protein>
<evidence type="ECO:0000256" key="8">
    <source>
        <dbReference type="ARBA" id="ARBA00023239"/>
    </source>
</evidence>
<keyword evidence="4" id="KW-0028">Amino-acid biosynthesis</keyword>
<dbReference type="InterPro" id="IPR001468">
    <property type="entry name" value="Indole-3-GlycerolPSynthase_CS"/>
</dbReference>
<proteinExistence type="predicted"/>
<dbReference type="UniPathway" id="UPA00035">
    <property type="reaction ID" value="UER00043"/>
</dbReference>
<feature type="domain" description="Indole-3-glycerol phosphate synthase" evidence="9">
    <location>
        <begin position="5"/>
        <end position="235"/>
    </location>
</feature>
<evidence type="ECO:0000313" key="10">
    <source>
        <dbReference type="EMBL" id="SUZ70544.1"/>
    </source>
</evidence>
<keyword evidence="6" id="KW-0822">Tryptophan biosynthesis</keyword>
<dbReference type="GO" id="GO:0004640">
    <property type="term" value="F:phosphoribosylanthranilate isomerase activity"/>
    <property type="evidence" value="ECO:0007669"/>
    <property type="project" value="TreeGrafter"/>
</dbReference>
<dbReference type="FunFam" id="3.20.20.70:FF:000024">
    <property type="entry name" value="Indole-3-glycerol phosphate synthase"/>
    <property type="match status" value="1"/>
</dbReference>
<dbReference type="PROSITE" id="PS00614">
    <property type="entry name" value="IGPS"/>
    <property type="match status" value="1"/>
</dbReference>